<protein>
    <submittedName>
        <fullName evidence="1">Uncharacterized protein</fullName>
    </submittedName>
</protein>
<dbReference type="eggNOG" id="ENOG50341KE">
    <property type="taxonomic scope" value="Bacteria"/>
</dbReference>
<dbReference type="Proteomes" id="UP000029585">
    <property type="component" value="Unassembled WGS sequence"/>
</dbReference>
<dbReference type="EMBL" id="ADLO01000039">
    <property type="protein sequence ID" value="KGF56550.1"/>
    <property type="molecule type" value="Genomic_DNA"/>
</dbReference>
<dbReference type="PATRIC" id="fig|742738.3.peg.997"/>
<comment type="caution">
    <text evidence="1">The sequence shown here is derived from an EMBL/GenBank/DDBJ whole genome shotgun (WGS) entry which is preliminary data.</text>
</comment>
<evidence type="ECO:0000313" key="2">
    <source>
        <dbReference type="Proteomes" id="UP000029585"/>
    </source>
</evidence>
<gene>
    <name evidence="1" type="ORF">HMPREF9460_00964</name>
</gene>
<name>A0A096BBR2_FLAPL</name>
<proteinExistence type="predicted"/>
<dbReference type="InterPro" id="IPR058705">
    <property type="entry name" value="A_ENA"/>
</dbReference>
<dbReference type="AlphaFoldDB" id="A0A096BBR2"/>
<sequence>MIIASIAMEELALSHILNAEGEKLQYILGTLPGTSPCACPHDVLAVNKSVTALVEAVTQNQMLLKNKLAQVLEFCPLPSPPPPACKLEPGPTPCPSPCRPDPCVSQCPVSCSPPHLVSHQVLSCEKSAVQLIGLRERMLWNPDCRLCWRQRSRSGKDICLDERTPAQIQLDPGKTYAVQYALNVCATSPEEGTILLRQSPCGAFTDALPLHFSIGHPAHGQQTLHYVSVMHPCINNGYSVKLSLMLDAKAPLYVEQAVMDVVEL</sequence>
<organism evidence="1 2">
    <name type="scientific">Flavonifractor plautii 1_3_50AFAA</name>
    <dbReference type="NCBI Taxonomy" id="742738"/>
    <lineage>
        <taxon>Bacteria</taxon>
        <taxon>Bacillati</taxon>
        <taxon>Bacillota</taxon>
        <taxon>Clostridia</taxon>
        <taxon>Eubacteriales</taxon>
        <taxon>Oscillospiraceae</taxon>
        <taxon>Flavonifractor</taxon>
    </lineage>
</organism>
<dbReference type="Pfam" id="PF26595">
    <property type="entry name" value="A_ENA"/>
    <property type="match status" value="1"/>
</dbReference>
<keyword evidence="2" id="KW-1185">Reference proteome</keyword>
<evidence type="ECO:0000313" key="1">
    <source>
        <dbReference type="EMBL" id="KGF56550.1"/>
    </source>
</evidence>
<accession>A0A096BBR2</accession>
<dbReference type="HOGENOM" id="CLU_1052541_0_0_9"/>
<reference evidence="1 2" key="1">
    <citation type="submission" date="2011-08" db="EMBL/GenBank/DDBJ databases">
        <title>The Genome Sequence of Clostridium orbiscindens 1_3_50AFAA.</title>
        <authorList>
            <consortium name="The Broad Institute Genome Sequencing Platform"/>
            <person name="Earl A."/>
            <person name="Ward D."/>
            <person name="Feldgarden M."/>
            <person name="Gevers D."/>
            <person name="Daigneault M."/>
            <person name="Strauss J."/>
            <person name="Allen-Vercoe E."/>
            <person name="Young S.K."/>
            <person name="Zeng Q."/>
            <person name="Gargeya S."/>
            <person name="Fitzgerald M."/>
            <person name="Haas B."/>
            <person name="Abouelleil A."/>
            <person name="Alvarado L."/>
            <person name="Arachchi H.M."/>
            <person name="Berlin A."/>
            <person name="Brown A."/>
            <person name="Chapman S.B."/>
            <person name="Chen Z."/>
            <person name="Dunbar C."/>
            <person name="Freedman E."/>
            <person name="Gearin G."/>
            <person name="Gellesch M."/>
            <person name="Goldberg J."/>
            <person name="Griggs A."/>
            <person name="Gujja S."/>
            <person name="Heiman D."/>
            <person name="Howarth C."/>
            <person name="Larson L."/>
            <person name="Lui A."/>
            <person name="MacDonald P.J.P."/>
            <person name="Montmayeur A."/>
            <person name="Murphy C."/>
            <person name="Neiman D."/>
            <person name="Pearson M."/>
            <person name="Priest M."/>
            <person name="Roberts A."/>
            <person name="Saif S."/>
            <person name="Shea T."/>
            <person name="Shenoy N."/>
            <person name="Sisk P."/>
            <person name="Stolte C."/>
            <person name="Sykes S."/>
            <person name="Wortman J."/>
            <person name="Nusbaum C."/>
            <person name="Birren B."/>
        </authorList>
    </citation>
    <scope>NUCLEOTIDE SEQUENCE [LARGE SCALE GENOMIC DNA]</scope>
    <source>
        <strain evidence="1 2">1_3_50AFAA</strain>
    </source>
</reference>